<feature type="compositionally biased region" description="Low complexity" evidence="1">
    <location>
        <begin position="144"/>
        <end position="175"/>
    </location>
</feature>
<feature type="compositionally biased region" description="Basic and acidic residues" evidence="1">
    <location>
        <begin position="200"/>
        <end position="214"/>
    </location>
</feature>
<dbReference type="EMBL" id="ML145112">
    <property type="protein sequence ID" value="TBU59583.1"/>
    <property type="molecule type" value="Genomic_DNA"/>
</dbReference>
<keyword evidence="3" id="KW-1185">Reference proteome</keyword>
<reference evidence="2 3" key="1">
    <citation type="submission" date="2019-01" db="EMBL/GenBank/DDBJ databases">
        <title>Draft genome sequences of three monokaryotic isolates of the white-rot basidiomycete fungus Dichomitus squalens.</title>
        <authorList>
            <consortium name="DOE Joint Genome Institute"/>
            <person name="Lopez S.C."/>
            <person name="Andreopoulos B."/>
            <person name="Pangilinan J."/>
            <person name="Lipzen A."/>
            <person name="Riley R."/>
            <person name="Ahrendt S."/>
            <person name="Ng V."/>
            <person name="Barry K."/>
            <person name="Daum C."/>
            <person name="Grigoriev I.V."/>
            <person name="Hilden K.S."/>
            <person name="Makela M.R."/>
            <person name="de Vries R.P."/>
        </authorList>
    </citation>
    <scope>NUCLEOTIDE SEQUENCE [LARGE SCALE GENOMIC DNA]</scope>
    <source>
        <strain evidence="2 3">CBS 464.89</strain>
    </source>
</reference>
<evidence type="ECO:0000313" key="2">
    <source>
        <dbReference type="EMBL" id="TBU59583.1"/>
    </source>
</evidence>
<protein>
    <submittedName>
        <fullName evidence="2">Uncharacterized protein</fullName>
    </submittedName>
</protein>
<dbReference type="Proteomes" id="UP000292082">
    <property type="component" value="Unassembled WGS sequence"/>
</dbReference>
<gene>
    <name evidence="2" type="ORF">BD310DRAFT_976466</name>
</gene>
<proteinExistence type="predicted"/>
<organism evidence="2 3">
    <name type="scientific">Dichomitus squalens</name>
    <dbReference type="NCBI Taxonomy" id="114155"/>
    <lineage>
        <taxon>Eukaryota</taxon>
        <taxon>Fungi</taxon>
        <taxon>Dikarya</taxon>
        <taxon>Basidiomycota</taxon>
        <taxon>Agaricomycotina</taxon>
        <taxon>Agaricomycetes</taxon>
        <taxon>Polyporales</taxon>
        <taxon>Polyporaceae</taxon>
        <taxon>Dichomitus</taxon>
    </lineage>
</organism>
<evidence type="ECO:0000256" key="1">
    <source>
        <dbReference type="SAM" id="MobiDB-lite"/>
    </source>
</evidence>
<feature type="region of interest" description="Disordered" evidence="1">
    <location>
        <begin position="116"/>
        <end position="306"/>
    </location>
</feature>
<dbReference type="AlphaFoldDB" id="A0A4Q9PXV6"/>
<feature type="compositionally biased region" description="Acidic residues" evidence="1">
    <location>
        <begin position="286"/>
        <end position="297"/>
    </location>
</feature>
<evidence type="ECO:0000313" key="3">
    <source>
        <dbReference type="Proteomes" id="UP000292082"/>
    </source>
</evidence>
<feature type="compositionally biased region" description="Low complexity" evidence="1">
    <location>
        <begin position="224"/>
        <end position="234"/>
    </location>
</feature>
<accession>A0A4Q9PXV6</accession>
<feature type="compositionally biased region" description="Polar residues" evidence="1">
    <location>
        <begin position="241"/>
        <end position="257"/>
    </location>
</feature>
<sequence>MTAKEIWDYLETTYGKPGVPAVYQDFRTPLALSVPADLNPVPNLDKFEVYFLRLGTNKFVVADHIKGMMLMVKLPSNMDLMIQLYIAGFKPATGKTAIEAITLAGIRQQVVLHWEQRQGRQGQSRTSANKLSAVKRKGPDPSFRQQQQRPQGQQQQQQQQQRPQGQQQQGRPRGQCVGRSHRQQQGSGRGAGSARPPAQAEERDILETSERIRTLENLVRQLPTSTGSSKTSSETLRETETVSSDVPSASISLSSPDTSREPSPIRSGTATLRLGRTKAPSPLTTDGEDPLFSDEGEPVPPPKRKRTLKERLAPTLRECLDDLMDEADNAVSLGLTDAEEEINDLKGPVSQVLLVE</sequence>
<name>A0A4Q9PXV6_9APHY</name>